<name>A0ABV0QYI6_9TELE</name>
<dbReference type="SUPFAM" id="SSF49785">
    <property type="entry name" value="Galactose-binding domain-like"/>
    <property type="match status" value="1"/>
</dbReference>
<dbReference type="InterPro" id="IPR008979">
    <property type="entry name" value="Galactose-bd-like_sf"/>
</dbReference>
<evidence type="ECO:0000259" key="5">
    <source>
        <dbReference type="PROSITE" id="PS51829"/>
    </source>
</evidence>
<evidence type="ECO:0000313" key="7">
    <source>
        <dbReference type="Proteomes" id="UP001434883"/>
    </source>
</evidence>
<evidence type="ECO:0000313" key="6">
    <source>
        <dbReference type="EMBL" id="MEQ2200904.1"/>
    </source>
</evidence>
<gene>
    <name evidence="6" type="ORF">XENOCAPTIV_004692</name>
</gene>
<accession>A0ABV0QYI6</accession>
<evidence type="ECO:0000256" key="4">
    <source>
        <dbReference type="SAM" id="Phobius"/>
    </source>
</evidence>
<dbReference type="SUPFAM" id="SSF52743">
    <property type="entry name" value="Subtilisin-like"/>
    <property type="match status" value="1"/>
</dbReference>
<reference evidence="6 7" key="1">
    <citation type="submission" date="2021-06" db="EMBL/GenBank/DDBJ databases">
        <authorList>
            <person name="Palmer J.M."/>
        </authorList>
    </citation>
    <scope>NUCLEOTIDE SEQUENCE [LARGE SCALE GENOMIC DNA]</scope>
    <source>
        <strain evidence="6 7">XC_2019</strain>
        <tissue evidence="6">Muscle</tissue>
    </source>
</reference>
<dbReference type="PROSITE" id="PS51829">
    <property type="entry name" value="P_HOMO_B"/>
    <property type="match status" value="1"/>
</dbReference>
<dbReference type="EMBL" id="JAHRIN010026710">
    <property type="protein sequence ID" value="MEQ2200904.1"/>
    <property type="molecule type" value="Genomic_DNA"/>
</dbReference>
<dbReference type="Pfam" id="PF01483">
    <property type="entry name" value="P_proprotein"/>
    <property type="match status" value="1"/>
</dbReference>
<evidence type="ECO:0000256" key="1">
    <source>
        <dbReference type="ARBA" id="ARBA00022670"/>
    </source>
</evidence>
<keyword evidence="1" id="KW-0645">Protease</keyword>
<keyword evidence="3" id="KW-0720">Serine protease</keyword>
<keyword evidence="2" id="KW-0378">Hydrolase</keyword>
<dbReference type="PANTHER" id="PTHR42884:SF30">
    <property type="entry name" value="PROPROTEIN CONVERTASE SUBTILISIN_KEXIN TYPE 5"/>
    <property type="match status" value="1"/>
</dbReference>
<sequence>MLKARVCSWNGGRTGDHCSCDAYTSSIYTISVSSISRYGVRPDYLEECSSTLAAAYSGEETEEMSLRGTQNLLEASVPSQPLLMCCVFVCLYACLLVSLLYGFGLLDAESMVKEAERWKQVPAQRKCVEEAIQLSRIIYPGSVLTSTYKTTGCASEALRHVVYVEHVIICITITHSRRGDLSITLTSPAGTVSQLLAHR</sequence>
<comment type="caution">
    <text evidence="6">The sequence shown here is derived from an EMBL/GenBank/DDBJ whole genome shotgun (WGS) entry which is preliminary data.</text>
</comment>
<feature type="transmembrane region" description="Helical" evidence="4">
    <location>
        <begin position="81"/>
        <end position="103"/>
    </location>
</feature>
<dbReference type="InterPro" id="IPR036852">
    <property type="entry name" value="Peptidase_S8/S53_dom_sf"/>
</dbReference>
<keyword evidence="4" id="KW-0812">Transmembrane</keyword>
<evidence type="ECO:0000256" key="2">
    <source>
        <dbReference type="ARBA" id="ARBA00022801"/>
    </source>
</evidence>
<dbReference type="Gene3D" id="2.60.120.260">
    <property type="entry name" value="Galactose-binding domain-like"/>
    <property type="match status" value="1"/>
</dbReference>
<dbReference type="InterPro" id="IPR002884">
    <property type="entry name" value="P_dom"/>
</dbReference>
<proteinExistence type="predicted"/>
<keyword evidence="4" id="KW-1133">Transmembrane helix</keyword>
<protein>
    <recommendedName>
        <fullName evidence="5">P/Homo B domain-containing protein</fullName>
    </recommendedName>
</protein>
<organism evidence="6 7">
    <name type="scientific">Xenoophorus captivus</name>
    <dbReference type="NCBI Taxonomy" id="1517983"/>
    <lineage>
        <taxon>Eukaryota</taxon>
        <taxon>Metazoa</taxon>
        <taxon>Chordata</taxon>
        <taxon>Craniata</taxon>
        <taxon>Vertebrata</taxon>
        <taxon>Euteleostomi</taxon>
        <taxon>Actinopterygii</taxon>
        <taxon>Neopterygii</taxon>
        <taxon>Teleostei</taxon>
        <taxon>Neoteleostei</taxon>
        <taxon>Acanthomorphata</taxon>
        <taxon>Ovalentaria</taxon>
        <taxon>Atherinomorphae</taxon>
        <taxon>Cyprinodontiformes</taxon>
        <taxon>Goodeidae</taxon>
        <taxon>Xenoophorus</taxon>
    </lineage>
</organism>
<evidence type="ECO:0000256" key="3">
    <source>
        <dbReference type="ARBA" id="ARBA00022825"/>
    </source>
</evidence>
<keyword evidence="4" id="KW-0472">Membrane</keyword>
<feature type="domain" description="P/Homo B" evidence="5">
    <location>
        <begin position="121"/>
        <end position="199"/>
    </location>
</feature>
<keyword evidence="7" id="KW-1185">Reference proteome</keyword>
<dbReference type="Proteomes" id="UP001434883">
    <property type="component" value="Unassembled WGS sequence"/>
</dbReference>
<dbReference type="PANTHER" id="PTHR42884">
    <property type="entry name" value="PROPROTEIN CONVERTASE SUBTILISIN/KEXIN-RELATED"/>
    <property type="match status" value="1"/>
</dbReference>